<sequence length="116" mass="13581">MTTSNINHAKELLKEFRHLFRQSNLRSIVANEVFILQTLPSENNNSIVTEVQSIITAINKLNTLERSILYWKYINIEELTNVGIWLELCVGERTFYRKLKLAHQYFSEAYSNSSIN</sequence>
<dbReference type="RefSeq" id="WP_130851754.1">
    <property type="nucleotide sequence ID" value="NZ_UYIG01000112.1"/>
</dbReference>
<evidence type="ECO:0000313" key="2">
    <source>
        <dbReference type="Proteomes" id="UP000289996"/>
    </source>
</evidence>
<dbReference type="AlphaFoldDB" id="A0A660DYZ1"/>
<accession>A0A660DYZ1</accession>
<gene>
    <name evidence="1" type="ORF">MUDAN_MDHGFNIF_00642</name>
</gene>
<protein>
    <submittedName>
        <fullName evidence="1">Uncharacterized protein</fullName>
    </submittedName>
</protein>
<dbReference type="Proteomes" id="UP000289996">
    <property type="component" value="Unassembled WGS sequence"/>
</dbReference>
<evidence type="ECO:0000313" key="1">
    <source>
        <dbReference type="EMBL" id="VDG28456.1"/>
    </source>
</evidence>
<reference evidence="1 2" key="1">
    <citation type="submission" date="2018-11" db="EMBL/GenBank/DDBJ databases">
        <authorList>
            <person name="Wuyts S."/>
        </authorList>
    </citation>
    <scope>NUCLEOTIDE SEQUENCE [LARGE SCALE GENOMIC DNA]</scope>
    <source>
        <strain evidence="1">Lactobacillus mudanjiangensis AMBF249</strain>
    </source>
</reference>
<name>A0A660DYZ1_9LACO</name>
<proteinExistence type="predicted"/>
<dbReference type="EMBL" id="UYIG01000112">
    <property type="protein sequence ID" value="VDG28456.1"/>
    <property type="molecule type" value="Genomic_DNA"/>
</dbReference>
<keyword evidence="2" id="KW-1185">Reference proteome</keyword>
<organism evidence="1 2">
    <name type="scientific">Lactiplantibacillus mudanjiangensis</name>
    <dbReference type="NCBI Taxonomy" id="1296538"/>
    <lineage>
        <taxon>Bacteria</taxon>
        <taxon>Bacillati</taxon>
        <taxon>Bacillota</taxon>
        <taxon>Bacilli</taxon>
        <taxon>Lactobacillales</taxon>
        <taxon>Lactobacillaceae</taxon>
        <taxon>Lactiplantibacillus</taxon>
    </lineage>
</organism>